<evidence type="ECO:0000256" key="1">
    <source>
        <dbReference type="ARBA" id="ARBA00022679"/>
    </source>
</evidence>
<dbReference type="Pfam" id="PF07167">
    <property type="entry name" value="PhaC_N"/>
    <property type="match status" value="1"/>
</dbReference>
<organism evidence="5 6">
    <name type="scientific">Undibacterium jejuense</name>
    <dbReference type="NCBI Taxonomy" id="1344949"/>
    <lineage>
        <taxon>Bacteria</taxon>
        <taxon>Pseudomonadati</taxon>
        <taxon>Pseudomonadota</taxon>
        <taxon>Betaproteobacteria</taxon>
        <taxon>Burkholderiales</taxon>
        <taxon>Oxalobacteraceae</taxon>
        <taxon>Undibacterium</taxon>
    </lineage>
</organism>
<proteinExistence type="predicted"/>
<dbReference type="Proteomes" id="UP000634011">
    <property type="component" value="Unassembled WGS sequence"/>
</dbReference>
<dbReference type="InterPro" id="IPR051321">
    <property type="entry name" value="PHA/PHB_synthase"/>
</dbReference>
<dbReference type="InterPro" id="IPR022211">
    <property type="entry name" value="PHBC_N"/>
</dbReference>
<evidence type="ECO:0000313" key="5">
    <source>
        <dbReference type="EMBL" id="MBC3863791.1"/>
    </source>
</evidence>
<dbReference type="InterPro" id="IPR029058">
    <property type="entry name" value="AB_hydrolase_fold"/>
</dbReference>
<dbReference type="Gene3D" id="3.40.50.1820">
    <property type="entry name" value="alpha/beta hydrolase"/>
    <property type="match status" value="1"/>
</dbReference>
<dbReference type="Pfam" id="PF12551">
    <property type="entry name" value="PHBC_N"/>
    <property type="match status" value="1"/>
</dbReference>
<keyword evidence="2" id="KW-0012">Acyltransferase</keyword>
<dbReference type="RefSeq" id="WP_186913733.1">
    <property type="nucleotide sequence ID" value="NZ_JACOFV010000017.1"/>
</dbReference>
<feature type="domain" description="Poly-beta-hydroxybutyrate polymerase N-terminal" evidence="4">
    <location>
        <begin position="35"/>
        <end position="74"/>
    </location>
</feature>
<comment type="caution">
    <text evidence="5">The sequence shown here is derived from an EMBL/GenBank/DDBJ whole genome shotgun (WGS) entry which is preliminary data.</text>
</comment>
<name>A0A923HGU0_9BURK</name>
<dbReference type="PANTHER" id="PTHR36837:SF5">
    <property type="entry name" value="POLY-3-HYDROXYBUTYRATE SYNTHASE"/>
    <property type="match status" value="1"/>
</dbReference>
<accession>A0A923HGU0</accession>
<evidence type="ECO:0000313" key="6">
    <source>
        <dbReference type="Proteomes" id="UP000634011"/>
    </source>
</evidence>
<dbReference type="EMBL" id="JACOFV010000017">
    <property type="protein sequence ID" value="MBC3863791.1"/>
    <property type="molecule type" value="Genomic_DNA"/>
</dbReference>
<dbReference type="AlphaFoldDB" id="A0A923HGU0"/>
<sequence>MSNNSVSALPIIANISSTKSDAEFCSACGEEHTINPLDMALQNHLAKLTGGISPASVSLAWMDWAMHLATSPGKQMELVGLLQRQTAEWPGFLRKNFLHNVYPASYEVDPTVLTTNSGDTRFADKGWEQWPFNVMSKAFLQAQDFWQHATCGVRGMTEHHEDVVNFMARQLLDVVSPSNSPVLNPEIIAASTTSGGKNLTSGLVHLLQDMGLEIPNTKQDNEAEAQPSYQPGKDVALTPGKVIFRNHLIELIQYAPQTSKVFAEPILIVPSWIMKYYILDLSHHNSMVRFLVEQGHTVFMISWRNPNKDDRNLGMNDYLEQGLYAALSETNRAVKGHAIHTVGYCLGGTLLSIGAAALAKENDIAKTEQAKITNIANIASVTLLAAQTDFSEPGELGLFIDESQLAMLDALMWKQGYLDGKQMSGSFQLLNSRDLIWSKIMREYQLGLRAQPNDLMSWNADTTRLPYRMHSEYLKQLFLHNDLARGHYEVHGHAIALNDIRVPMFVVGTVKDHVSPWRSVYKIHVFTDAPIEFVLASGGHNAGIVSEPGHAHRSYQYLPQNMRTKTYSDPDEWQFEALKEQGSWWTFWQQWLKNHSDEKQIKAIQPSADTDLGAAPGTYIFEK</sequence>
<protein>
    <submittedName>
        <fullName evidence="5">Polyhydroxyalkanoic acid synthase</fullName>
    </submittedName>
</protein>
<evidence type="ECO:0000256" key="2">
    <source>
        <dbReference type="ARBA" id="ARBA00023315"/>
    </source>
</evidence>
<dbReference type="PANTHER" id="PTHR36837">
    <property type="entry name" value="POLY(3-HYDROXYALKANOATE) POLYMERASE SUBUNIT PHAC"/>
    <property type="match status" value="1"/>
</dbReference>
<dbReference type="InterPro" id="IPR010941">
    <property type="entry name" value="PhaC_N"/>
</dbReference>
<keyword evidence="1" id="KW-0808">Transferase</keyword>
<evidence type="ECO:0000259" key="4">
    <source>
        <dbReference type="Pfam" id="PF12551"/>
    </source>
</evidence>
<reference evidence="5" key="1">
    <citation type="submission" date="2020-08" db="EMBL/GenBank/DDBJ databases">
        <title>Novel species isolated from subtropical streams in China.</title>
        <authorList>
            <person name="Lu H."/>
        </authorList>
    </citation>
    <scope>NUCLEOTIDE SEQUENCE</scope>
    <source>
        <strain evidence="5">KACC 12607</strain>
    </source>
</reference>
<keyword evidence="6" id="KW-1185">Reference proteome</keyword>
<dbReference type="SUPFAM" id="SSF53474">
    <property type="entry name" value="alpha/beta-Hydrolases"/>
    <property type="match status" value="1"/>
</dbReference>
<evidence type="ECO:0000259" key="3">
    <source>
        <dbReference type="Pfam" id="PF07167"/>
    </source>
</evidence>
<dbReference type="GO" id="GO:0042619">
    <property type="term" value="P:poly-hydroxybutyrate biosynthetic process"/>
    <property type="evidence" value="ECO:0007669"/>
    <property type="project" value="InterPro"/>
</dbReference>
<gene>
    <name evidence="5" type="ORF">H8K32_16925</name>
</gene>
<dbReference type="GO" id="GO:0016746">
    <property type="term" value="F:acyltransferase activity"/>
    <property type="evidence" value="ECO:0007669"/>
    <property type="project" value="UniProtKB-KW"/>
</dbReference>
<feature type="domain" description="Poly-beta-hydroxybutyrate polymerase N-terminal" evidence="3">
    <location>
        <begin position="119"/>
        <end position="291"/>
    </location>
</feature>